<keyword evidence="3" id="KW-1185">Reference proteome</keyword>
<dbReference type="Proteomes" id="UP000681722">
    <property type="component" value="Unassembled WGS sequence"/>
</dbReference>
<evidence type="ECO:0000313" key="3">
    <source>
        <dbReference type="Proteomes" id="UP000663829"/>
    </source>
</evidence>
<dbReference type="Proteomes" id="UP000663829">
    <property type="component" value="Unassembled WGS sequence"/>
</dbReference>
<dbReference type="EMBL" id="CAJOBC010009621">
    <property type="protein sequence ID" value="CAF3992424.1"/>
    <property type="molecule type" value="Genomic_DNA"/>
</dbReference>
<evidence type="ECO:0000313" key="1">
    <source>
        <dbReference type="EMBL" id="CAF1229766.1"/>
    </source>
</evidence>
<organism evidence="1 3">
    <name type="scientific">Didymodactylos carnosus</name>
    <dbReference type="NCBI Taxonomy" id="1234261"/>
    <lineage>
        <taxon>Eukaryota</taxon>
        <taxon>Metazoa</taxon>
        <taxon>Spiralia</taxon>
        <taxon>Gnathifera</taxon>
        <taxon>Rotifera</taxon>
        <taxon>Eurotatoria</taxon>
        <taxon>Bdelloidea</taxon>
        <taxon>Philodinida</taxon>
        <taxon>Philodinidae</taxon>
        <taxon>Didymodactylos</taxon>
    </lineage>
</organism>
<gene>
    <name evidence="1" type="ORF">GPM918_LOCUS25111</name>
    <name evidence="2" type="ORF">SRO942_LOCUS25114</name>
</gene>
<comment type="caution">
    <text evidence="1">The sequence shown here is derived from an EMBL/GenBank/DDBJ whole genome shotgun (WGS) entry which is preliminary data.</text>
</comment>
<feature type="non-terminal residue" evidence="1">
    <location>
        <position position="200"/>
    </location>
</feature>
<dbReference type="EMBL" id="CAJNOQ010009618">
    <property type="protein sequence ID" value="CAF1229766.1"/>
    <property type="molecule type" value="Genomic_DNA"/>
</dbReference>
<protein>
    <submittedName>
        <fullName evidence="1">Uncharacterized protein</fullName>
    </submittedName>
</protein>
<dbReference type="AlphaFoldDB" id="A0A814YJH3"/>
<reference evidence="1" key="1">
    <citation type="submission" date="2021-02" db="EMBL/GenBank/DDBJ databases">
        <authorList>
            <person name="Nowell W R."/>
        </authorList>
    </citation>
    <scope>NUCLEOTIDE SEQUENCE</scope>
</reference>
<evidence type="ECO:0000313" key="2">
    <source>
        <dbReference type="EMBL" id="CAF3992424.1"/>
    </source>
</evidence>
<sequence>MKIAFPRLNFHENLTKDVTHVELANAKTRSLSRVPFPRYYEVPSNSIIMMQLEPEVLFLCEREFKNAGNARSRFFDFKILRRLLYDLNIEGRKTCIAGRSRINNMAMEPITTQPIPPENIFHYLPGEQPVRPYEVKVGGLCGCCCQDTVTVTLTNMRLLKRYAVYKCCGGCKCCGQAARLDTMIFLKDIDYIRQYNPETE</sequence>
<accession>A0A814YJH3</accession>
<proteinExistence type="predicted"/>
<name>A0A814YJH3_9BILA</name>